<dbReference type="PROSITE" id="PS50048">
    <property type="entry name" value="ZN2_CY6_FUNGAL_2"/>
    <property type="match status" value="1"/>
</dbReference>
<feature type="compositionally biased region" description="Polar residues" evidence="2">
    <location>
        <begin position="72"/>
        <end position="85"/>
    </location>
</feature>
<comment type="caution">
    <text evidence="4">The sequence shown here is derived from an EMBL/GenBank/DDBJ whole genome shotgun (WGS) entry which is preliminary data.</text>
</comment>
<dbReference type="SMART" id="SM00066">
    <property type="entry name" value="GAL4"/>
    <property type="match status" value="1"/>
</dbReference>
<organism evidence="4 5">
    <name type="scientific">Sarocladium strictum</name>
    <name type="common">Black bundle disease fungus</name>
    <name type="synonym">Acremonium strictum</name>
    <dbReference type="NCBI Taxonomy" id="5046"/>
    <lineage>
        <taxon>Eukaryota</taxon>
        <taxon>Fungi</taxon>
        <taxon>Dikarya</taxon>
        <taxon>Ascomycota</taxon>
        <taxon>Pezizomycotina</taxon>
        <taxon>Sordariomycetes</taxon>
        <taxon>Hypocreomycetidae</taxon>
        <taxon>Hypocreales</taxon>
        <taxon>Sarocladiaceae</taxon>
        <taxon>Sarocladium</taxon>
    </lineage>
</organism>
<sequence>MLRRSHKKSRDGCRECKRRHVKCDEARPSCRLCVLSERTCTYTNPAPSRTTAPDRGSVSSTPSQGTTGSPVNQSDLSSIGATSPNRFVRPDLPGDLTAGSPRDYAAAPITGEVNLDHAELLIHCFNDEDIFILSDKVDDYQSSMRLAFDIAHQYPYLLHELLAFSACHLAAYHPNVSRYHHLAFDLQTRAVALFNASGQDITPENCVPVLLFSTIIGQHLFADSLRPRDFAGLGSFIQRFTHCLAVQRGIGIIYQAAAPVLMASPLERYLTAGIEAQLQEPIGNDCAELSAMIYDSPRLTAADKEACIRATVILQLGFDAMALRPDEPTHLCFKWVIGVQPALKVLLQTMQPDAMVLLAYYGLLLHMCRNAWPVGTAGAYVIGMVTEHLGRDYPWLAYPRRRMAES</sequence>
<dbReference type="CDD" id="cd00067">
    <property type="entry name" value="GAL4"/>
    <property type="match status" value="1"/>
</dbReference>
<protein>
    <recommendedName>
        <fullName evidence="3">Zn(2)-C6 fungal-type domain-containing protein</fullName>
    </recommendedName>
</protein>
<dbReference type="GO" id="GO:0008270">
    <property type="term" value="F:zinc ion binding"/>
    <property type="evidence" value="ECO:0007669"/>
    <property type="project" value="InterPro"/>
</dbReference>
<gene>
    <name evidence="4" type="ORF">NLU13_0058</name>
</gene>
<feature type="domain" description="Zn(2)-C6 fungal-type" evidence="3">
    <location>
        <begin position="12"/>
        <end position="42"/>
    </location>
</feature>
<evidence type="ECO:0000313" key="4">
    <source>
        <dbReference type="EMBL" id="KAK0390554.1"/>
    </source>
</evidence>
<dbReference type="GO" id="GO:0001228">
    <property type="term" value="F:DNA-binding transcription activator activity, RNA polymerase II-specific"/>
    <property type="evidence" value="ECO:0007669"/>
    <property type="project" value="TreeGrafter"/>
</dbReference>
<proteinExistence type="predicted"/>
<dbReference type="SUPFAM" id="SSF57701">
    <property type="entry name" value="Zn2/Cys6 DNA-binding domain"/>
    <property type="match status" value="1"/>
</dbReference>
<dbReference type="Gene3D" id="4.10.240.10">
    <property type="entry name" value="Zn(2)-C6 fungal-type DNA-binding domain"/>
    <property type="match status" value="1"/>
</dbReference>
<keyword evidence="1" id="KW-0539">Nucleus</keyword>
<dbReference type="Pfam" id="PF00172">
    <property type="entry name" value="Zn_clus"/>
    <property type="match status" value="1"/>
</dbReference>
<dbReference type="InterPro" id="IPR036864">
    <property type="entry name" value="Zn2-C6_fun-type_DNA-bd_sf"/>
</dbReference>
<dbReference type="PANTHER" id="PTHR47784:SF4">
    <property type="entry name" value="ZN(II)2CYS6 TRANSCRIPTION FACTOR (EUROFUNG)"/>
    <property type="match status" value="1"/>
</dbReference>
<evidence type="ECO:0000256" key="1">
    <source>
        <dbReference type="ARBA" id="ARBA00023242"/>
    </source>
</evidence>
<reference evidence="4" key="1">
    <citation type="submission" date="2022-10" db="EMBL/GenBank/DDBJ databases">
        <title>Determination and structural analysis of whole genome sequence of Sarocladium strictum F4-1.</title>
        <authorList>
            <person name="Hu L."/>
            <person name="Jiang Y."/>
        </authorList>
    </citation>
    <scope>NUCLEOTIDE SEQUENCE</scope>
    <source>
        <strain evidence="4">F4-1</strain>
    </source>
</reference>
<evidence type="ECO:0000259" key="3">
    <source>
        <dbReference type="PROSITE" id="PS50048"/>
    </source>
</evidence>
<feature type="compositionally biased region" description="Low complexity" evidence="2">
    <location>
        <begin position="56"/>
        <end position="71"/>
    </location>
</feature>
<dbReference type="PROSITE" id="PS00463">
    <property type="entry name" value="ZN2_CY6_FUNGAL_1"/>
    <property type="match status" value="1"/>
</dbReference>
<dbReference type="InterPro" id="IPR001138">
    <property type="entry name" value="Zn2Cys6_DnaBD"/>
</dbReference>
<evidence type="ECO:0000256" key="2">
    <source>
        <dbReference type="SAM" id="MobiDB-lite"/>
    </source>
</evidence>
<dbReference type="AlphaFoldDB" id="A0AA39GP58"/>
<dbReference type="PANTHER" id="PTHR47784">
    <property type="entry name" value="STEROL UPTAKE CONTROL PROTEIN 2"/>
    <property type="match status" value="1"/>
</dbReference>
<dbReference type="EMBL" id="JAPDFR010000001">
    <property type="protein sequence ID" value="KAK0390554.1"/>
    <property type="molecule type" value="Genomic_DNA"/>
</dbReference>
<feature type="region of interest" description="Disordered" evidence="2">
    <location>
        <begin position="44"/>
        <end position="94"/>
    </location>
</feature>
<name>A0AA39GP58_SARSR</name>
<keyword evidence="5" id="KW-1185">Reference proteome</keyword>
<evidence type="ECO:0000313" key="5">
    <source>
        <dbReference type="Proteomes" id="UP001175261"/>
    </source>
</evidence>
<accession>A0AA39GP58</accession>
<dbReference type="Proteomes" id="UP001175261">
    <property type="component" value="Unassembled WGS sequence"/>
</dbReference>
<dbReference type="InterPro" id="IPR053157">
    <property type="entry name" value="Sterol_Uptake_Regulator"/>
</dbReference>